<evidence type="ECO:0000256" key="6">
    <source>
        <dbReference type="SAM" id="Phobius"/>
    </source>
</evidence>
<feature type="transmembrane region" description="Helical" evidence="6">
    <location>
        <begin position="66"/>
        <end position="87"/>
    </location>
</feature>
<gene>
    <name evidence="8" type="ORF">GCM10022285_08610</name>
</gene>
<organism evidence="8 9">
    <name type="scientific">Streptomyces tunisiensis</name>
    <dbReference type="NCBI Taxonomy" id="948699"/>
    <lineage>
        <taxon>Bacteria</taxon>
        <taxon>Bacillati</taxon>
        <taxon>Actinomycetota</taxon>
        <taxon>Actinomycetes</taxon>
        <taxon>Kitasatosporales</taxon>
        <taxon>Streptomycetaceae</taxon>
        <taxon>Streptomyces</taxon>
    </lineage>
</organism>
<proteinExistence type="predicted"/>
<dbReference type="InterPro" id="IPR003838">
    <property type="entry name" value="ABC3_permease_C"/>
</dbReference>
<feature type="transmembrane region" description="Helical" evidence="6">
    <location>
        <begin position="147"/>
        <end position="173"/>
    </location>
</feature>
<evidence type="ECO:0000256" key="1">
    <source>
        <dbReference type="ARBA" id="ARBA00004651"/>
    </source>
</evidence>
<feature type="transmembrane region" description="Helical" evidence="6">
    <location>
        <begin position="317"/>
        <end position="343"/>
    </location>
</feature>
<keyword evidence="9" id="KW-1185">Reference proteome</keyword>
<evidence type="ECO:0000256" key="4">
    <source>
        <dbReference type="ARBA" id="ARBA00022989"/>
    </source>
</evidence>
<keyword evidence="5 6" id="KW-0472">Membrane</keyword>
<feature type="transmembrane region" description="Helical" evidence="6">
    <location>
        <begin position="20"/>
        <end position="46"/>
    </location>
</feature>
<dbReference type="EMBL" id="BAABBU010000004">
    <property type="protein sequence ID" value="GAA4125387.1"/>
    <property type="molecule type" value="Genomic_DNA"/>
</dbReference>
<evidence type="ECO:0000313" key="9">
    <source>
        <dbReference type="Proteomes" id="UP001501845"/>
    </source>
</evidence>
<accession>A0ABP7XT34</accession>
<sequence length="447" mass="45496">MTADLRLAWHLVRGSDRHEWWRIALTGVGALLAAALAQGAAVLASVRGHHEFPVAHGLLNDPGERSGVIAALLLLLIPVLGFVGQSARLGAVHRDRRLAGLRLAGATPRQVRRIAAAETGLACLAGSAAAGLLATAVVARMDGHTSAWTWAGVAAVALGMPVLGALTAVLVLRRVVASPLGTVLRVRAATRPKPAAFGLVALFLVVLFLSYVGLDAGRGGFSAAPALIVCVLALTGAGAVWLVGASARFTGRLLAARTGDPAVLIAAERLRDDPWAAARTHTVVLLVTVVGTAYAGIRRTLLEVLGSGRSVSEDLDFYTTGIDLAAAAIGAGLVITLAGLAVGTAESVATRRRTLAAQAAAGVPRAVLGRALLLETALPLAPGMLLAGAGGGAIGLWYAALAEGGGWSTSWTLLLVPAAVCTASLLAAATALPLLHRTLRPTELRYA</sequence>
<feature type="transmembrane region" description="Helical" evidence="6">
    <location>
        <begin position="220"/>
        <end position="243"/>
    </location>
</feature>
<comment type="caution">
    <text evidence="8">The sequence shown here is derived from an EMBL/GenBank/DDBJ whole genome shotgun (WGS) entry which is preliminary data.</text>
</comment>
<dbReference type="Proteomes" id="UP001501845">
    <property type="component" value="Unassembled WGS sequence"/>
</dbReference>
<feature type="transmembrane region" description="Helical" evidence="6">
    <location>
        <begin position="194"/>
        <end position="214"/>
    </location>
</feature>
<evidence type="ECO:0000313" key="8">
    <source>
        <dbReference type="EMBL" id="GAA4125387.1"/>
    </source>
</evidence>
<feature type="transmembrane region" description="Helical" evidence="6">
    <location>
        <begin position="119"/>
        <end position="141"/>
    </location>
</feature>
<evidence type="ECO:0000256" key="2">
    <source>
        <dbReference type="ARBA" id="ARBA00022475"/>
    </source>
</evidence>
<keyword evidence="2" id="KW-1003">Cell membrane</keyword>
<feature type="transmembrane region" description="Helical" evidence="6">
    <location>
        <begin position="276"/>
        <end position="297"/>
    </location>
</feature>
<keyword evidence="4 6" id="KW-1133">Transmembrane helix</keyword>
<feature type="domain" description="ABC3 transporter permease C-terminal" evidence="7">
    <location>
        <begin position="71"/>
        <end position="175"/>
    </location>
</feature>
<reference evidence="9" key="1">
    <citation type="journal article" date="2019" name="Int. J. Syst. Evol. Microbiol.">
        <title>The Global Catalogue of Microorganisms (GCM) 10K type strain sequencing project: providing services to taxonomists for standard genome sequencing and annotation.</title>
        <authorList>
            <consortium name="The Broad Institute Genomics Platform"/>
            <consortium name="The Broad Institute Genome Sequencing Center for Infectious Disease"/>
            <person name="Wu L."/>
            <person name="Ma J."/>
        </authorList>
    </citation>
    <scope>NUCLEOTIDE SEQUENCE [LARGE SCALE GENOMIC DNA]</scope>
    <source>
        <strain evidence="9">JCM 17589</strain>
    </source>
</reference>
<evidence type="ECO:0000259" key="7">
    <source>
        <dbReference type="Pfam" id="PF02687"/>
    </source>
</evidence>
<comment type="subcellular location">
    <subcellularLocation>
        <location evidence="1">Cell membrane</location>
        <topology evidence="1">Multi-pass membrane protein</topology>
    </subcellularLocation>
</comment>
<keyword evidence="3 6" id="KW-0812">Transmembrane</keyword>
<name>A0ABP7XT34_9ACTN</name>
<evidence type="ECO:0000256" key="5">
    <source>
        <dbReference type="ARBA" id="ARBA00023136"/>
    </source>
</evidence>
<dbReference type="RefSeq" id="WP_346155451.1">
    <property type="nucleotide sequence ID" value="NZ_BAABBU010000004.1"/>
</dbReference>
<dbReference type="Pfam" id="PF02687">
    <property type="entry name" value="FtsX"/>
    <property type="match status" value="1"/>
</dbReference>
<feature type="transmembrane region" description="Helical" evidence="6">
    <location>
        <begin position="377"/>
        <end position="399"/>
    </location>
</feature>
<protein>
    <recommendedName>
        <fullName evidence="7">ABC3 transporter permease C-terminal domain-containing protein</fullName>
    </recommendedName>
</protein>
<evidence type="ECO:0000256" key="3">
    <source>
        <dbReference type="ARBA" id="ARBA00022692"/>
    </source>
</evidence>
<feature type="transmembrane region" description="Helical" evidence="6">
    <location>
        <begin position="411"/>
        <end position="435"/>
    </location>
</feature>